<evidence type="ECO:0000313" key="7">
    <source>
        <dbReference type="Ensembl" id="ENSOKIP00005082080.1"/>
    </source>
</evidence>
<feature type="region of interest" description="Disordered" evidence="5">
    <location>
        <begin position="1191"/>
        <end position="1211"/>
    </location>
</feature>
<feature type="repeat" description="WD" evidence="3">
    <location>
        <begin position="482"/>
        <end position="523"/>
    </location>
</feature>
<dbReference type="InterPro" id="IPR001680">
    <property type="entry name" value="WD40_rpt"/>
</dbReference>
<dbReference type="InterPro" id="IPR036322">
    <property type="entry name" value="WD40_repeat_dom_sf"/>
</dbReference>
<keyword evidence="8" id="KW-1185">Reference proteome</keyword>
<evidence type="ECO:0000256" key="4">
    <source>
        <dbReference type="SAM" id="Coils"/>
    </source>
</evidence>
<feature type="repeat" description="WD" evidence="3">
    <location>
        <begin position="608"/>
        <end position="641"/>
    </location>
</feature>
<evidence type="ECO:0000256" key="1">
    <source>
        <dbReference type="ARBA" id="ARBA00022574"/>
    </source>
</evidence>
<evidence type="ECO:0000256" key="2">
    <source>
        <dbReference type="ARBA" id="ARBA00022737"/>
    </source>
</evidence>
<dbReference type="InterPro" id="IPR055442">
    <property type="entry name" value="Beta-prop_EML-like_2nd"/>
</dbReference>
<dbReference type="Gene3D" id="2.130.10.10">
    <property type="entry name" value="YVTN repeat-like/Quinoprotein amine dehydrogenase"/>
    <property type="match status" value="2"/>
</dbReference>
<evidence type="ECO:0000313" key="8">
    <source>
        <dbReference type="Proteomes" id="UP000694557"/>
    </source>
</evidence>
<feature type="coiled-coil region" evidence="4">
    <location>
        <begin position="889"/>
        <end position="972"/>
    </location>
</feature>
<dbReference type="AlphaFoldDB" id="A0A8C7J442"/>
<dbReference type="Proteomes" id="UP000694557">
    <property type="component" value="Unassembled WGS sequence"/>
</dbReference>
<dbReference type="SMART" id="SM00320">
    <property type="entry name" value="WD40"/>
    <property type="match status" value="7"/>
</dbReference>
<reference evidence="7" key="2">
    <citation type="submission" date="2025-09" db="UniProtKB">
        <authorList>
            <consortium name="Ensembl"/>
        </authorList>
    </citation>
    <scope>IDENTIFICATION</scope>
</reference>
<dbReference type="FunFam" id="2.130.10.10:FF:000357">
    <property type="entry name" value="Cilia and flagella associated protein 57"/>
    <property type="match status" value="1"/>
</dbReference>
<evidence type="ECO:0000256" key="5">
    <source>
        <dbReference type="SAM" id="MobiDB-lite"/>
    </source>
</evidence>
<feature type="coiled-coil region" evidence="4">
    <location>
        <begin position="999"/>
        <end position="1026"/>
    </location>
</feature>
<feature type="repeat" description="WD" evidence="3">
    <location>
        <begin position="359"/>
        <end position="394"/>
    </location>
</feature>
<dbReference type="PANTHER" id="PTHR32215:SF0">
    <property type="entry name" value="CILIA- AND FLAGELLA-ASSOCIATED PROTEIN 57"/>
    <property type="match status" value="1"/>
</dbReference>
<gene>
    <name evidence="7" type="primary">CFAP57</name>
    <name evidence="7" type="synonym">cfap57</name>
</gene>
<dbReference type="PROSITE" id="PS50294">
    <property type="entry name" value="WD_REPEATS_REGION"/>
    <property type="match status" value="1"/>
</dbReference>
<dbReference type="InterPro" id="IPR011047">
    <property type="entry name" value="Quinoprotein_ADH-like_sf"/>
</dbReference>
<dbReference type="PANTHER" id="PTHR32215">
    <property type="entry name" value="CILIA- AND FLAGELLA-ASSOCIATED PROTEIN 57"/>
    <property type="match status" value="1"/>
</dbReference>
<dbReference type="Ensembl" id="ENSOKIT00005087602.1">
    <property type="protein sequence ID" value="ENSOKIP00005082080.1"/>
    <property type="gene ID" value="ENSOKIG00005035370.1"/>
</dbReference>
<dbReference type="PROSITE" id="PS50082">
    <property type="entry name" value="WD_REPEATS_2"/>
    <property type="match status" value="3"/>
</dbReference>
<sequence>MASVVAQCHYIFGLRTGVINNICYFDEQTVIFPCGNNCVRYNIDQRWQRFIPGSTEKSQGMQALAISANRRYLAVSERGEKGTITVYDLQHEQSRKRKVLSGGEVPVLEFVSMAFSPDSKYLIGQAGAPDWTLFYWMWEKQKVMASVKTTGSTNPINQVSFNPQDNTQICVSGNGVFKLFRYAEGALKQSNFLKLESHNFLSHTWMSEERVIAGTETGRLLVFESGDLRWEMSVTTKQLERRKPEVKSEGAAPARMPRITAITSYSKGFACSAGPGTVCLFEKTEEKDNYRKTREIRIPADPCSNEPSHAEQQEMVTLCISPSEETLVTSTDRGQLYSITLSSAEMSKGEQAHFEFLSHSFHSNIITGLSICIRKPLIATCSLDHSVRIWNFETNVLELHKEFQEEAFSVALHPSGLFILVGFSDKLRLMNLLIDDVRTFKEFTVRGCRECVFSHGGHMFAAVNGNLIHIYSSTTFDNLLNLKGHNGKVRAIVWSTDDSRLVSCGMDGAVYEWNTLNSKRESESVLKSCSYTGVTISPDAKTIFAVGTDCTLKEIQDCQILREVAADDVAYTTIAMSRSGRVLFAGTSIGTVRAIKYPLSTQKDWIEYQAHSGAVTKMVITFDDQYLLTVSEDCCLLIWKIIDKEGRGLKRDKDITYAEEILITKSDLEEKNQIMMELKTRVEELKMENEYQLRLKDMNYNEKIKDLSEKFVQEIESLKTKNQVLKTEKEKQEMSHLEVTREVVEKHSREQQDFESTSNQKLMLEYEKYQELQLKSQLMQEGYERQLQAMEDSKGRALEELTLFYEAKLQEKMLMLGQDESRQQMREFEESKKQMEEDGDREIQDIRIKYERKLRVEKEINLRLKGETGVMRKKFSSLQKDIDDRNVEIEKLRVEQQKLRGVIKSLEKDILGLKKEIQERDETIQDKEKRIYDLKKKNQELEKFKFVLDYKIKELKKQIEPRENDIKEMKEQIQEVRDIGRAWRMQCQDRGFNFRSQQNTQLELNITELKLKLKATDKEMHKETQRVRDVEALVRRFKTDLHNCVGFIQEPKRLKDSIRELYDHYVQQSDVVDIVGVDADIQREYSRQREHLERNVASLKRKLAKDTEVHRTENVKIMKENVSLIKEINDLRRELRLVRTQVHDNKSQSGISKKKLSSSDLTVARLNFEEEAERIIQLQRVEIQRLKMQMQGQSHSLIPPSSSTKLPVLTT</sequence>
<dbReference type="GeneTree" id="ENSGT00620000088018"/>
<organism evidence="7 8">
    <name type="scientific">Oncorhynchus kisutch</name>
    <name type="common">Coho salmon</name>
    <name type="synonym">Salmo kisutch</name>
    <dbReference type="NCBI Taxonomy" id="8019"/>
    <lineage>
        <taxon>Eukaryota</taxon>
        <taxon>Metazoa</taxon>
        <taxon>Chordata</taxon>
        <taxon>Craniata</taxon>
        <taxon>Vertebrata</taxon>
        <taxon>Euteleostomi</taxon>
        <taxon>Actinopterygii</taxon>
        <taxon>Neopterygii</taxon>
        <taxon>Teleostei</taxon>
        <taxon>Protacanthopterygii</taxon>
        <taxon>Salmoniformes</taxon>
        <taxon>Salmonidae</taxon>
        <taxon>Salmoninae</taxon>
        <taxon>Oncorhynchus</taxon>
    </lineage>
</organism>
<keyword evidence="1 3" id="KW-0853">WD repeat</keyword>
<dbReference type="InterPro" id="IPR052993">
    <property type="entry name" value="CFA-57"/>
</dbReference>
<dbReference type="InterPro" id="IPR015943">
    <property type="entry name" value="WD40/YVTN_repeat-like_dom_sf"/>
</dbReference>
<feature type="coiled-coil region" evidence="4">
    <location>
        <begin position="1082"/>
        <end position="1141"/>
    </location>
</feature>
<feature type="coiled-coil region" evidence="4">
    <location>
        <begin position="668"/>
        <end position="735"/>
    </location>
</feature>
<reference evidence="7" key="1">
    <citation type="submission" date="2025-08" db="UniProtKB">
        <authorList>
            <consortium name="Ensembl"/>
        </authorList>
    </citation>
    <scope>IDENTIFICATION</scope>
</reference>
<dbReference type="SUPFAM" id="SSF50978">
    <property type="entry name" value="WD40 repeat-like"/>
    <property type="match status" value="1"/>
</dbReference>
<evidence type="ECO:0000256" key="3">
    <source>
        <dbReference type="PROSITE-ProRule" id="PRU00221"/>
    </source>
</evidence>
<feature type="coiled-coil region" evidence="4">
    <location>
        <begin position="780"/>
        <end position="838"/>
    </location>
</feature>
<dbReference type="InterPro" id="IPR019775">
    <property type="entry name" value="WD40_repeat_CS"/>
</dbReference>
<dbReference type="SUPFAM" id="SSF50998">
    <property type="entry name" value="Quinoprotein alcohol dehydrogenase-like"/>
    <property type="match status" value="1"/>
</dbReference>
<protein>
    <submittedName>
        <fullName evidence="7">Cilia and flagella associated protein 57</fullName>
    </submittedName>
</protein>
<dbReference type="PROSITE" id="PS00678">
    <property type="entry name" value="WD_REPEATS_1"/>
    <property type="match status" value="1"/>
</dbReference>
<evidence type="ECO:0000259" key="6">
    <source>
        <dbReference type="Pfam" id="PF23414"/>
    </source>
</evidence>
<proteinExistence type="predicted"/>
<feature type="domain" description="EML-like second beta-propeller" evidence="6">
    <location>
        <begin position="367"/>
        <end position="641"/>
    </location>
</feature>
<keyword evidence="2" id="KW-0677">Repeat</keyword>
<accession>A0A8C7J442</accession>
<dbReference type="FunFam" id="2.130.10.10:FF:000271">
    <property type="entry name" value="cilia- and flagella-associated protein 57"/>
    <property type="match status" value="1"/>
</dbReference>
<dbReference type="Pfam" id="PF23414">
    <property type="entry name" value="Beta-prop_EML_2"/>
    <property type="match status" value="1"/>
</dbReference>
<name>A0A8C7J442_ONCKI</name>
<keyword evidence="4" id="KW-0175">Coiled coil</keyword>